<sequence>MLPYKLSDIEARQTNKQRYSSDRKSDRQSDRQRHNVTIQTVRYRGSAHRKTKILIRQKVRKTVRQTETQCSADRKTKILIRQKVRKTVRQTETQCYHTKLSDIEALQTTKQKILIRQKVRQTDRDTMLPYKLSDIEALQTTKQRYSSDRKSDRQSDIQRHNVTIQTVRYRGSADRLTVRYRGSADKQTKILIRQKVRQTVRHTETQCYHTNCQI</sequence>
<dbReference type="EMBL" id="UYJE01002876">
    <property type="protein sequence ID" value="VDI14541.1"/>
    <property type="molecule type" value="Genomic_DNA"/>
</dbReference>
<evidence type="ECO:0000313" key="3">
    <source>
        <dbReference type="Proteomes" id="UP000596742"/>
    </source>
</evidence>
<dbReference type="Proteomes" id="UP000596742">
    <property type="component" value="Unassembled WGS sequence"/>
</dbReference>
<proteinExistence type="predicted"/>
<comment type="caution">
    <text evidence="2">The sequence shown here is derived from an EMBL/GenBank/DDBJ whole genome shotgun (WGS) entry which is preliminary data.</text>
</comment>
<evidence type="ECO:0000313" key="2">
    <source>
        <dbReference type="EMBL" id="VDI14541.1"/>
    </source>
</evidence>
<feature type="compositionally biased region" description="Basic and acidic residues" evidence="1">
    <location>
        <begin position="7"/>
        <end position="33"/>
    </location>
</feature>
<accession>A0A8B6D7I3</accession>
<evidence type="ECO:0000256" key="1">
    <source>
        <dbReference type="SAM" id="MobiDB-lite"/>
    </source>
</evidence>
<protein>
    <submittedName>
        <fullName evidence="2">Uncharacterized protein</fullName>
    </submittedName>
</protein>
<gene>
    <name evidence="2" type="ORF">MGAL_10B065928</name>
</gene>
<keyword evidence="3" id="KW-1185">Reference proteome</keyword>
<name>A0A8B6D7I3_MYTGA</name>
<feature type="region of interest" description="Disordered" evidence="1">
    <location>
        <begin position="1"/>
        <end position="35"/>
    </location>
</feature>
<dbReference type="AlphaFoldDB" id="A0A8B6D7I3"/>
<organism evidence="2 3">
    <name type="scientific">Mytilus galloprovincialis</name>
    <name type="common">Mediterranean mussel</name>
    <dbReference type="NCBI Taxonomy" id="29158"/>
    <lineage>
        <taxon>Eukaryota</taxon>
        <taxon>Metazoa</taxon>
        <taxon>Spiralia</taxon>
        <taxon>Lophotrochozoa</taxon>
        <taxon>Mollusca</taxon>
        <taxon>Bivalvia</taxon>
        <taxon>Autobranchia</taxon>
        <taxon>Pteriomorphia</taxon>
        <taxon>Mytilida</taxon>
        <taxon>Mytiloidea</taxon>
        <taxon>Mytilidae</taxon>
        <taxon>Mytilinae</taxon>
        <taxon>Mytilus</taxon>
    </lineage>
</organism>
<reference evidence="2" key="1">
    <citation type="submission" date="2018-11" db="EMBL/GenBank/DDBJ databases">
        <authorList>
            <person name="Alioto T."/>
            <person name="Alioto T."/>
        </authorList>
    </citation>
    <scope>NUCLEOTIDE SEQUENCE</scope>
</reference>